<evidence type="ECO:0000256" key="6">
    <source>
        <dbReference type="ARBA" id="ARBA00023098"/>
    </source>
</evidence>
<dbReference type="InterPro" id="IPR006176">
    <property type="entry name" value="3-OHacyl-CoA_DH_NAD-bd"/>
</dbReference>
<gene>
    <name evidence="10" type="ORF">FBZ89_11223</name>
</gene>
<dbReference type="InterPro" id="IPR008927">
    <property type="entry name" value="6-PGluconate_DH-like_C_sf"/>
</dbReference>
<dbReference type="GO" id="GO:0070403">
    <property type="term" value="F:NAD+ binding"/>
    <property type="evidence" value="ECO:0007669"/>
    <property type="project" value="InterPro"/>
</dbReference>
<keyword evidence="5" id="KW-0520">NAD</keyword>
<dbReference type="EMBL" id="VITN01000012">
    <property type="protein sequence ID" value="TWB16866.1"/>
    <property type="molecule type" value="Genomic_DNA"/>
</dbReference>
<evidence type="ECO:0000256" key="4">
    <source>
        <dbReference type="ARBA" id="ARBA00023002"/>
    </source>
</evidence>
<evidence type="ECO:0000313" key="10">
    <source>
        <dbReference type="EMBL" id="TWB16866.1"/>
    </source>
</evidence>
<dbReference type="PANTHER" id="PTHR48075:SF7">
    <property type="entry name" value="3-HYDROXYACYL-COA DEHYDROGENASE-RELATED"/>
    <property type="match status" value="1"/>
</dbReference>
<feature type="domain" description="3-hydroxyacyl-CoA dehydrogenase C-terminal" evidence="8">
    <location>
        <begin position="195"/>
        <end position="296"/>
    </location>
</feature>
<accession>A0A560F5G2</accession>
<organism evidence="10 11">
    <name type="scientific">Nitrospirillum amazonense</name>
    <dbReference type="NCBI Taxonomy" id="28077"/>
    <lineage>
        <taxon>Bacteria</taxon>
        <taxon>Pseudomonadati</taxon>
        <taxon>Pseudomonadota</taxon>
        <taxon>Alphaproteobacteria</taxon>
        <taxon>Rhodospirillales</taxon>
        <taxon>Azospirillaceae</taxon>
        <taxon>Nitrospirillum</taxon>
    </lineage>
</organism>
<comment type="catalytic activity">
    <reaction evidence="7">
        <text>a (3S)-3-hydroxyacyl-CoA + NAD(+) = a 3-oxoacyl-CoA + NADH + H(+)</text>
        <dbReference type="Rhea" id="RHEA:22432"/>
        <dbReference type="ChEBI" id="CHEBI:15378"/>
        <dbReference type="ChEBI" id="CHEBI:57318"/>
        <dbReference type="ChEBI" id="CHEBI:57540"/>
        <dbReference type="ChEBI" id="CHEBI:57945"/>
        <dbReference type="ChEBI" id="CHEBI:90726"/>
        <dbReference type="EC" id="1.1.1.35"/>
    </reaction>
</comment>
<dbReference type="Pfam" id="PF00378">
    <property type="entry name" value="ECH_1"/>
    <property type="match status" value="1"/>
</dbReference>
<dbReference type="InterPro" id="IPR001753">
    <property type="entry name" value="Enoyl-CoA_hydra/iso"/>
</dbReference>
<evidence type="ECO:0000256" key="1">
    <source>
        <dbReference type="ARBA" id="ARBA00005005"/>
    </source>
</evidence>
<keyword evidence="2" id="KW-0276">Fatty acid metabolism</keyword>
<dbReference type="Pfam" id="PF02737">
    <property type="entry name" value="3HCDH_N"/>
    <property type="match status" value="1"/>
</dbReference>
<evidence type="ECO:0000256" key="5">
    <source>
        <dbReference type="ARBA" id="ARBA00023027"/>
    </source>
</evidence>
<dbReference type="OrthoDB" id="5389341at2"/>
<dbReference type="InterPro" id="IPR029045">
    <property type="entry name" value="ClpP/crotonase-like_dom_sf"/>
</dbReference>
<dbReference type="GO" id="GO:0003857">
    <property type="term" value="F:(3S)-3-hydroxyacyl-CoA dehydrogenase (NAD+) activity"/>
    <property type="evidence" value="ECO:0007669"/>
    <property type="project" value="UniProtKB-EC"/>
</dbReference>
<dbReference type="InterPro" id="IPR036291">
    <property type="entry name" value="NAD(P)-bd_dom_sf"/>
</dbReference>
<dbReference type="RefSeq" id="WP_145751324.1">
    <property type="nucleotide sequence ID" value="NZ_VITN01000012.1"/>
</dbReference>
<evidence type="ECO:0000256" key="7">
    <source>
        <dbReference type="ARBA" id="ARBA00049556"/>
    </source>
</evidence>
<dbReference type="Gene3D" id="3.90.226.10">
    <property type="entry name" value="2-enoyl-CoA Hydratase, Chain A, domain 1"/>
    <property type="match status" value="1"/>
</dbReference>
<dbReference type="UniPathway" id="UPA00659"/>
<name>A0A560F5G2_9PROT</name>
<comment type="pathway">
    <text evidence="1">Lipid metabolism; fatty acid beta-oxidation.</text>
</comment>
<dbReference type="PANTHER" id="PTHR48075">
    <property type="entry name" value="3-HYDROXYACYL-COA DEHYDROGENASE FAMILY PROTEIN"/>
    <property type="match status" value="1"/>
</dbReference>
<sequence>MEIKSAAVIGAGVMGSGIAAHIANAGIPVFLLDIVPQAVKDNGGDRSVVAKTAVEKLLKGEPAAFMHKDAARLVTPGNTEDDLEKLKDVDWIIEAVIENKDIKHALYRRLDAVRKPGSVVSSNTSTIPLEILLEGAGEQFAADFMITHFFNPPRYMRLLEIVAGPKTRKDAVDIIRQVCDVRLGKGVVHCKDTPGFIANRIGTYWFQAAVNAAEDLGLTVEETDLITGKPMGLPKTGTFGLLDLVGIDLGPHIAKSLLSTLPAQDDYRRVYRENPLQAKMIAEGYTGRKGKGGFYRQTKTPDGKRIRETIDLKTGAYRPTVKAELASAKERSLKGLVTHSDKGGQYAWKVLSQALAYAASLVPEIADTILDVDAAMRLGYNWKQGPFEMIDALGTAWFAEKLTEAGLPVPALVTLAAGRPFYKVEGGRLHYLTTQGEYAVVERPEGVLLLSDVKRASKPVAKTASAALWDIGDGVLCLEFTGKMNALDDQVMALYRKAIDIIGDGKSGAYKALVIHNEGDNFSVGANLGLALFALNIALWPQIEQATAEGQQTYKALKYAPFPVVGAPSGMALGGGCEILLHCDAVQAHAESYIGLVEVGVGLVPGWGGCKEMLFRHTYNKKRPGGPMPPIAKAFEYISTAKVAKSAFEAKEMLILRPTDGITMNRDRLLADAKAKALELAKDYTAPEPLEIRLPGPGARTALDMAVEGFHGQGKATDHDVVVSGELAWVLSGGDTDITTVLTEDDLLDLEREAFMRLVRTPGTIDRIDHMLSTGKPLRN</sequence>
<comment type="caution">
    <text evidence="10">The sequence shown here is derived from an EMBL/GenBank/DDBJ whole genome shotgun (WGS) entry which is preliminary data.</text>
</comment>
<dbReference type="AlphaFoldDB" id="A0A560F5G2"/>
<evidence type="ECO:0000256" key="2">
    <source>
        <dbReference type="ARBA" id="ARBA00022832"/>
    </source>
</evidence>
<keyword evidence="3" id="KW-0442">Lipid degradation</keyword>
<keyword evidence="6" id="KW-0443">Lipid metabolism</keyword>
<dbReference type="CDD" id="cd06558">
    <property type="entry name" value="crotonase-like"/>
    <property type="match status" value="1"/>
</dbReference>
<dbReference type="Gene3D" id="1.10.1040.50">
    <property type="match status" value="1"/>
</dbReference>
<proteinExistence type="predicted"/>
<keyword evidence="4" id="KW-0560">Oxidoreductase</keyword>
<dbReference type="Gene3D" id="3.40.50.720">
    <property type="entry name" value="NAD(P)-binding Rossmann-like Domain"/>
    <property type="match status" value="1"/>
</dbReference>
<reference evidence="10 11" key="1">
    <citation type="submission" date="2019-06" db="EMBL/GenBank/DDBJ databases">
        <title>Genomic Encyclopedia of Type Strains, Phase IV (KMG-V): Genome sequencing to study the core and pangenomes of soil and plant-associated prokaryotes.</title>
        <authorList>
            <person name="Whitman W."/>
        </authorList>
    </citation>
    <scope>NUCLEOTIDE SEQUENCE [LARGE SCALE GENOMIC DNA]</scope>
    <source>
        <strain evidence="10 11">BR 11880</strain>
    </source>
</reference>
<protein>
    <submittedName>
        <fullName evidence="10">3-hydroxyacyl-CoA dehydrogenase</fullName>
    </submittedName>
</protein>
<evidence type="ECO:0000313" key="11">
    <source>
        <dbReference type="Proteomes" id="UP000319859"/>
    </source>
</evidence>
<evidence type="ECO:0000259" key="9">
    <source>
        <dbReference type="Pfam" id="PF02737"/>
    </source>
</evidence>
<dbReference type="SUPFAM" id="SSF52096">
    <property type="entry name" value="ClpP/crotonase"/>
    <property type="match status" value="1"/>
</dbReference>
<dbReference type="Pfam" id="PF00725">
    <property type="entry name" value="3HCDH"/>
    <property type="match status" value="1"/>
</dbReference>
<feature type="domain" description="3-hydroxyacyl-CoA dehydrogenase NAD binding" evidence="9">
    <location>
        <begin position="6"/>
        <end position="193"/>
    </location>
</feature>
<dbReference type="GO" id="GO:0006635">
    <property type="term" value="P:fatty acid beta-oxidation"/>
    <property type="evidence" value="ECO:0007669"/>
    <property type="project" value="UniProtKB-UniPathway"/>
</dbReference>
<dbReference type="InterPro" id="IPR006108">
    <property type="entry name" value="3HC_DH_C"/>
</dbReference>
<dbReference type="SUPFAM" id="SSF51735">
    <property type="entry name" value="NAD(P)-binding Rossmann-fold domains"/>
    <property type="match status" value="1"/>
</dbReference>
<evidence type="ECO:0000259" key="8">
    <source>
        <dbReference type="Pfam" id="PF00725"/>
    </source>
</evidence>
<evidence type="ECO:0000256" key="3">
    <source>
        <dbReference type="ARBA" id="ARBA00022963"/>
    </source>
</evidence>
<dbReference type="Proteomes" id="UP000319859">
    <property type="component" value="Unassembled WGS sequence"/>
</dbReference>
<dbReference type="SUPFAM" id="SSF48179">
    <property type="entry name" value="6-phosphogluconate dehydrogenase C-terminal domain-like"/>
    <property type="match status" value="2"/>
</dbReference>